<dbReference type="RefSeq" id="XP_028479078.1">
    <property type="nucleotide sequence ID" value="XM_028620106.1"/>
</dbReference>
<dbReference type="AlphaFoldDB" id="A0A427Y5C6"/>
<feature type="transmembrane region" description="Helical" evidence="1">
    <location>
        <begin position="233"/>
        <end position="255"/>
    </location>
</feature>
<dbReference type="GeneID" id="39589077"/>
<keyword evidence="3" id="KW-1185">Reference proteome</keyword>
<accession>A0A427Y5C6</accession>
<proteinExistence type="predicted"/>
<keyword evidence="1" id="KW-1133">Transmembrane helix</keyword>
<name>A0A427Y5C6_9TREE</name>
<dbReference type="EMBL" id="RSCE01000002">
    <property type="protein sequence ID" value="RSH86293.1"/>
    <property type="molecule type" value="Genomic_DNA"/>
</dbReference>
<protein>
    <submittedName>
        <fullName evidence="2">Uncharacterized protein</fullName>
    </submittedName>
</protein>
<evidence type="ECO:0000256" key="1">
    <source>
        <dbReference type="SAM" id="Phobius"/>
    </source>
</evidence>
<organism evidence="2 3">
    <name type="scientific">Apiotrichum porosum</name>
    <dbReference type="NCBI Taxonomy" id="105984"/>
    <lineage>
        <taxon>Eukaryota</taxon>
        <taxon>Fungi</taxon>
        <taxon>Dikarya</taxon>
        <taxon>Basidiomycota</taxon>
        <taxon>Agaricomycotina</taxon>
        <taxon>Tremellomycetes</taxon>
        <taxon>Trichosporonales</taxon>
        <taxon>Trichosporonaceae</taxon>
        <taxon>Apiotrichum</taxon>
    </lineage>
</organism>
<dbReference type="Proteomes" id="UP000279236">
    <property type="component" value="Unassembled WGS sequence"/>
</dbReference>
<evidence type="ECO:0000313" key="3">
    <source>
        <dbReference type="Proteomes" id="UP000279236"/>
    </source>
</evidence>
<reference evidence="2 3" key="1">
    <citation type="submission" date="2018-11" db="EMBL/GenBank/DDBJ databases">
        <title>Genome sequence of Apiotrichum porosum DSM 27194.</title>
        <authorList>
            <person name="Aliyu H."/>
            <person name="Gorte O."/>
            <person name="Ochsenreither K."/>
        </authorList>
    </citation>
    <scope>NUCLEOTIDE SEQUENCE [LARGE SCALE GENOMIC DNA]</scope>
    <source>
        <strain evidence="2 3">DSM 27194</strain>
    </source>
</reference>
<sequence length="257" mass="26854">MLSTNMSTVVNRPPKAVRTGIIVAPYTVPPPSEAVAVAIPFFSCMYNSAMPPQCGTQQCAKDGNDPMVVDEIVVSCLCNPNRSLNALATRTECQTPHGPPVSLYPDIPDIAQWRIATTNLTTCAFSSVPCAKNVCNMQLSHPIQGDMGIFEKLGAASEITNPYSLYHCTADYDTAFAIYNGQYNFTACMPDEIMKCLPPGSFVPNATCEAAASTGTQAATAAQAAQAAASSDAVAPLVSLLAVLLVLVSALGLGLGV</sequence>
<evidence type="ECO:0000313" key="2">
    <source>
        <dbReference type="EMBL" id="RSH86293.1"/>
    </source>
</evidence>
<gene>
    <name evidence="2" type="ORF">EHS24_004534</name>
</gene>
<comment type="caution">
    <text evidence="2">The sequence shown here is derived from an EMBL/GenBank/DDBJ whole genome shotgun (WGS) entry which is preliminary data.</text>
</comment>
<keyword evidence="1" id="KW-0812">Transmembrane</keyword>
<keyword evidence="1" id="KW-0472">Membrane</keyword>